<dbReference type="Pfam" id="PF01103">
    <property type="entry name" value="Omp85"/>
    <property type="match status" value="1"/>
</dbReference>
<evidence type="ECO:0000256" key="4">
    <source>
        <dbReference type="ARBA" id="ARBA00022729"/>
    </source>
</evidence>
<dbReference type="Pfam" id="PF07244">
    <property type="entry name" value="POTRA"/>
    <property type="match status" value="4"/>
</dbReference>
<evidence type="ECO:0000259" key="10">
    <source>
        <dbReference type="PROSITE" id="PS51779"/>
    </source>
</evidence>
<evidence type="ECO:0000256" key="2">
    <source>
        <dbReference type="ARBA" id="ARBA00022452"/>
    </source>
</evidence>
<name>A0AAU6PEF3_9GAMM</name>
<dbReference type="InterPro" id="IPR034746">
    <property type="entry name" value="POTRA"/>
</dbReference>
<reference evidence="11" key="1">
    <citation type="submission" date="2023-10" db="EMBL/GenBank/DDBJ databases">
        <title>The first scallop-associated chemosynthetic bacterial symbiont.</title>
        <authorList>
            <person name="Lin Y.-T."/>
            <person name="Sun J."/>
            <person name="Ip J.C.-H."/>
            <person name="He X."/>
            <person name="Gao Z.-M."/>
            <person name="Perez M."/>
            <person name="Xu T."/>
            <person name="Qian P.-Y."/>
            <person name="Qiu J.-W."/>
        </authorList>
    </citation>
    <scope>NUCLEOTIDE SEQUENCE</scope>
    <source>
        <strain evidence="11">Gill1</strain>
    </source>
</reference>
<dbReference type="NCBIfam" id="TIGR03303">
    <property type="entry name" value="OM_YaeT"/>
    <property type="match status" value="1"/>
</dbReference>
<dbReference type="InterPro" id="IPR010827">
    <property type="entry name" value="BamA/TamA_POTRA"/>
</dbReference>
<evidence type="ECO:0000256" key="9">
    <source>
        <dbReference type="NCBIfam" id="TIGR03303"/>
    </source>
</evidence>
<evidence type="ECO:0000256" key="1">
    <source>
        <dbReference type="ARBA" id="ARBA00004370"/>
    </source>
</evidence>
<dbReference type="GO" id="GO:0051205">
    <property type="term" value="P:protein insertion into membrane"/>
    <property type="evidence" value="ECO:0007669"/>
    <property type="project" value="UniProtKB-UniRule"/>
</dbReference>
<dbReference type="Gene3D" id="2.40.160.50">
    <property type="entry name" value="membrane protein fhac: a member of the omp85/tpsb transporter family"/>
    <property type="match status" value="1"/>
</dbReference>
<keyword evidence="5 8" id="KW-0677">Repeat</keyword>
<dbReference type="Gene3D" id="3.10.20.310">
    <property type="entry name" value="membrane protein fhac"/>
    <property type="match status" value="5"/>
</dbReference>
<dbReference type="InterPro" id="IPR000184">
    <property type="entry name" value="Bac_surfAg_D15"/>
</dbReference>
<dbReference type="InterPro" id="IPR039910">
    <property type="entry name" value="D15-like"/>
</dbReference>
<organism evidence="11">
    <name type="scientific">Catillopecten margaritatus gill symbiont</name>
    <dbReference type="NCBI Taxonomy" id="3083288"/>
    <lineage>
        <taxon>Bacteria</taxon>
        <taxon>Pseudomonadati</taxon>
        <taxon>Pseudomonadota</taxon>
        <taxon>Gammaproteobacteria</taxon>
        <taxon>sulfur-oxidizing symbionts</taxon>
    </lineage>
</organism>
<evidence type="ECO:0000256" key="6">
    <source>
        <dbReference type="ARBA" id="ARBA00023136"/>
    </source>
</evidence>
<feature type="domain" description="POTRA" evidence="10">
    <location>
        <begin position="23"/>
        <end position="90"/>
    </location>
</feature>
<dbReference type="PANTHER" id="PTHR12815:SF23">
    <property type="entry name" value="OUTER MEMBRANE PROTEIN ASSEMBLY FACTOR BAMA"/>
    <property type="match status" value="1"/>
</dbReference>
<dbReference type="GO" id="GO:0009279">
    <property type="term" value="C:cell outer membrane"/>
    <property type="evidence" value="ECO:0007669"/>
    <property type="project" value="UniProtKB-SubCell"/>
</dbReference>
<accession>A0AAU6PEF3</accession>
<dbReference type="GO" id="GO:0043165">
    <property type="term" value="P:Gram-negative-bacterium-type cell outer membrane assembly"/>
    <property type="evidence" value="ECO:0007669"/>
    <property type="project" value="UniProtKB-UniRule"/>
</dbReference>
<proteinExistence type="inferred from homology"/>
<dbReference type="AlphaFoldDB" id="A0AAU6PEF3"/>
<keyword evidence="6 8" id="KW-0472">Membrane</keyword>
<sequence precursor="true">MKRIILKLALIIGLLNASFAFAVPIKNIEILGLNAISRGTALSYLPVEVGDDYRVQTSTQIIRTLYKTQFFKDIEVLQVGETLKITLVENPHIKYVELINQSEKVFDEETIKQVLTSMSLTQGKIFNDRQLDRLIGQLEATYISKGYYNIKITKNVEIDSQNRVGVELDVAEGEIARIKTMHITGNKTEEEGDLLDLFEIGKADWFPLNYFTEKDHYSKVALDAGVEALKSHYINKSYLDFEVTKVTSELSNNKESINIAIQVKEGDEYKVGTIGFSGEMLNESESSLTKLLTVSEGDVFKRKKVINSIEAVTDVYTNQGYAFAKVDVATDENKAAHTVNLNFKIATNKKVYVNRITISGNTRTQDEVVRREIGIYEGGLYSDKELKASIDKIKRLGYFSDVKMNASKVQGFEDKVNLHFIVEETKTGTFSVGLSHSNSSGASFNVGISEKNFLGTGNTLNASIAQSKAVKEIRFYFLNPYFTQDKHSLSYGVFTKKTDGAELDVSSYKINEKGGSVGYGIPITKETRISADLKLSTKKVTCGTTFLTQEATQCTKYNNKNSTEAKLSVNWNNNTLDDYNFPTKGITNNVNVAVALPVADFRYYKVNTSHKSYYPVSNNVTFKVNASAGVAQGYGNKELPFFERYYGGGSSSVRGFDFNSLGEKYTGTNKAKGGELSLLMSASLISPLTFIKDSKNMRISAFIDTGAVSTKASSLNTGKDFRASAGVAFTWLTPVGPLGVYAAKPIIKKTGDDTKTFEFTIGTTF</sequence>
<evidence type="ECO:0000256" key="7">
    <source>
        <dbReference type="ARBA" id="ARBA00023237"/>
    </source>
</evidence>
<dbReference type="InterPro" id="IPR023707">
    <property type="entry name" value="OM_assembly_BamA"/>
</dbReference>
<comment type="function">
    <text evidence="8">Part of the outer membrane protein assembly complex, which is involved in assembly and insertion of beta-barrel proteins into the outer membrane.</text>
</comment>
<gene>
    <name evidence="8 11" type="primary">bamA</name>
    <name evidence="11" type="ORF">Ctma_0084</name>
</gene>
<evidence type="ECO:0000256" key="8">
    <source>
        <dbReference type="HAMAP-Rule" id="MF_01430"/>
    </source>
</evidence>
<protein>
    <recommendedName>
        <fullName evidence="8 9">Outer membrane protein assembly factor BamA</fullName>
    </recommendedName>
</protein>
<dbReference type="PIRSF" id="PIRSF006076">
    <property type="entry name" value="OM_assembly_OMP85"/>
    <property type="match status" value="1"/>
</dbReference>
<keyword evidence="7 8" id="KW-0998">Cell outer membrane</keyword>
<dbReference type="PANTHER" id="PTHR12815">
    <property type="entry name" value="SORTING AND ASSEMBLY MACHINERY SAMM50 PROTEIN FAMILY MEMBER"/>
    <property type="match status" value="1"/>
</dbReference>
<feature type="chain" id="PRO_5043065143" description="Outer membrane protein assembly factor BamA" evidence="8">
    <location>
        <begin position="23"/>
        <end position="765"/>
    </location>
</feature>
<evidence type="ECO:0000256" key="5">
    <source>
        <dbReference type="ARBA" id="ARBA00022737"/>
    </source>
</evidence>
<dbReference type="EMBL" id="CP138327">
    <property type="protein sequence ID" value="WXT99387.1"/>
    <property type="molecule type" value="Genomic_DNA"/>
</dbReference>
<feature type="signal peptide" evidence="8">
    <location>
        <begin position="1"/>
        <end position="22"/>
    </location>
</feature>
<comment type="subunit">
    <text evidence="8">Part of the Bam complex.</text>
</comment>
<evidence type="ECO:0000313" key="11">
    <source>
        <dbReference type="EMBL" id="WXT99387.1"/>
    </source>
</evidence>
<dbReference type="HAMAP" id="MF_01430">
    <property type="entry name" value="OM_assembly_BamA"/>
    <property type="match status" value="1"/>
</dbReference>
<dbReference type="PROSITE" id="PS51779">
    <property type="entry name" value="POTRA"/>
    <property type="match status" value="2"/>
</dbReference>
<comment type="subcellular location">
    <subcellularLocation>
        <location evidence="8">Cell outer membrane</location>
    </subcellularLocation>
    <subcellularLocation>
        <location evidence="1">Membrane</location>
    </subcellularLocation>
</comment>
<evidence type="ECO:0000256" key="3">
    <source>
        <dbReference type="ARBA" id="ARBA00022692"/>
    </source>
</evidence>
<keyword evidence="3 8" id="KW-0812">Transmembrane</keyword>
<comment type="similarity">
    <text evidence="8">Belongs to the BamA family.</text>
</comment>
<feature type="domain" description="POTRA" evidence="10">
    <location>
        <begin position="351"/>
        <end position="425"/>
    </location>
</feature>
<keyword evidence="4 8" id="KW-0732">Signal</keyword>
<keyword evidence="2 8" id="KW-1134">Transmembrane beta strand</keyword>